<name>A0A4Y9EKV8_9SPHN</name>
<proteinExistence type="predicted"/>
<keyword evidence="1" id="KW-0732">Signal</keyword>
<evidence type="ECO:0000256" key="1">
    <source>
        <dbReference type="SAM" id="SignalP"/>
    </source>
</evidence>
<dbReference type="Gene3D" id="3.30.160.150">
    <property type="entry name" value="Lipoprotein like domain"/>
    <property type="match status" value="1"/>
</dbReference>
<gene>
    <name evidence="2" type="ORF">EUV02_14900</name>
</gene>
<reference evidence="2 3" key="1">
    <citation type="submission" date="2019-02" db="EMBL/GenBank/DDBJ databases">
        <title>Polymorphobacter sp. isolated from the lake at the Tibet of China.</title>
        <authorList>
            <person name="Li A."/>
        </authorList>
    </citation>
    <scope>NUCLEOTIDE SEQUENCE [LARGE SCALE GENOMIC DNA]</scope>
    <source>
        <strain evidence="2 3">DJ1R-1</strain>
    </source>
</reference>
<comment type="caution">
    <text evidence="2">The sequence shown here is derived from an EMBL/GenBank/DDBJ whole genome shotgun (WGS) entry which is preliminary data.</text>
</comment>
<dbReference type="Pfam" id="PF04390">
    <property type="entry name" value="LptE"/>
    <property type="match status" value="1"/>
</dbReference>
<sequence>MSRVRALMAGALLAAGLMLGSCGLQPVYSGGNTGTVATAMSDIAIAPIANGKGYLVSTALRHELGPVNANPQFRIEIELEEQILGFGIRDNNTIAAERITLRARYELKDANGKVLLLATTGSDMSIDNVSSSDYATVAAETSAIERLSIVVAQQIAQRLTLFAKSGQLVPAAAK</sequence>
<feature type="signal peptide" evidence="1">
    <location>
        <begin position="1"/>
        <end position="20"/>
    </location>
</feature>
<accession>A0A4Y9EKV8</accession>
<evidence type="ECO:0000313" key="3">
    <source>
        <dbReference type="Proteomes" id="UP000297737"/>
    </source>
</evidence>
<evidence type="ECO:0008006" key="4">
    <source>
        <dbReference type="Google" id="ProtNLM"/>
    </source>
</evidence>
<feature type="chain" id="PRO_5021215240" description="LPS-assembly lipoprotein" evidence="1">
    <location>
        <begin position="21"/>
        <end position="174"/>
    </location>
</feature>
<dbReference type="RefSeq" id="WP_135247100.1">
    <property type="nucleotide sequence ID" value="NZ_SIHO01000004.1"/>
</dbReference>
<keyword evidence="3" id="KW-1185">Reference proteome</keyword>
<dbReference type="EMBL" id="SIHO01000004">
    <property type="protein sequence ID" value="TFU00339.1"/>
    <property type="molecule type" value="Genomic_DNA"/>
</dbReference>
<dbReference type="GO" id="GO:0043165">
    <property type="term" value="P:Gram-negative-bacterium-type cell outer membrane assembly"/>
    <property type="evidence" value="ECO:0007669"/>
    <property type="project" value="InterPro"/>
</dbReference>
<dbReference type="GO" id="GO:0019867">
    <property type="term" value="C:outer membrane"/>
    <property type="evidence" value="ECO:0007669"/>
    <property type="project" value="InterPro"/>
</dbReference>
<protein>
    <recommendedName>
        <fullName evidence="4">LPS-assembly lipoprotein</fullName>
    </recommendedName>
</protein>
<dbReference type="AlphaFoldDB" id="A0A4Y9EKV8"/>
<dbReference type="InterPro" id="IPR007485">
    <property type="entry name" value="LPS_assembly_LptE"/>
</dbReference>
<dbReference type="OrthoDB" id="7471538at2"/>
<dbReference type="PROSITE" id="PS51257">
    <property type="entry name" value="PROKAR_LIPOPROTEIN"/>
    <property type="match status" value="1"/>
</dbReference>
<organism evidence="2 3">
    <name type="scientific">Glacieibacterium arshaanense</name>
    <dbReference type="NCBI Taxonomy" id="2511025"/>
    <lineage>
        <taxon>Bacteria</taxon>
        <taxon>Pseudomonadati</taxon>
        <taxon>Pseudomonadota</taxon>
        <taxon>Alphaproteobacteria</taxon>
        <taxon>Sphingomonadales</taxon>
        <taxon>Sphingosinicellaceae</taxon>
        <taxon>Glacieibacterium</taxon>
    </lineage>
</organism>
<dbReference type="Proteomes" id="UP000297737">
    <property type="component" value="Unassembled WGS sequence"/>
</dbReference>
<evidence type="ECO:0000313" key="2">
    <source>
        <dbReference type="EMBL" id="TFU00339.1"/>
    </source>
</evidence>